<gene>
    <name evidence="3" type="ORF">H8790_08705</name>
</gene>
<dbReference type="SUPFAM" id="SSF54001">
    <property type="entry name" value="Cysteine proteinases"/>
    <property type="match status" value="1"/>
</dbReference>
<protein>
    <submittedName>
        <fullName evidence="3">Transglutaminase domain-containing protein</fullName>
    </submittedName>
</protein>
<sequence>MNRNRLAALLTAAMLFCTGCASSEVPDGSDVPMGAAVTKAFSQSVEVKDADPTAELAVLATDPAVINGLMPVASGTQVKENASAVIDYSNTADGYVMVKYTASTSKKLKAQVKGPSGVTYTYNLTAGADYATFPLSDGNGSYQVSIFENISGTSYSTVLSVSFTASLKDEFAPFLLPNQYVNYTPESKTVAKAAELTSGVSDTLKKVQKVYEFVVDNISYDYEKAASVKSGYLPVLDTVLAQKKGICFDYAALMTAMLRSQDVPTKLVVGYSGDIYHAWINVYSPESGWVENVVYFDGTTWKLMDPTFASTGNQSKEIMKYIGDGKNYSAKYIY</sequence>
<feature type="signal peptide" evidence="1">
    <location>
        <begin position="1"/>
        <end position="23"/>
    </location>
</feature>
<dbReference type="Gene3D" id="3.10.620.30">
    <property type="match status" value="1"/>
</dbReference>
<evidence type="ECO:0000313" key="3">
    <source>
        <dbReference type="EMBL" id="QNL43560.1"/>
    </source>
</evidence>
<dbReference type="Proteomes" id="UP000515960">
    <property type="component" value="Chromosome"/>
</dbReference>
<proteinExistence type="predicted"/>
<dbReference type="SMART" id="SM00460">
    <property type="entry name" value="TGc"/>
    <property type="match status" value="1"/>
</dbReference>
<dbReference type="EMBL" id="CP060490">
    <property type="protein sequence ID" value="QNL43560.1"/>
    <property type="molecule type" value="Genomic_DNA"/>
</dbReference>
<dbReference type="KEGG" id="ohi:H8790_08705"/>
<organism evidence="3 4">
    <name type="scientific">Oscillibacter hominis</name>
    <dbReference type="NCBI Taxonomy" id="2763056"/>
    <lineage>
        <taxon>Bacteria</taxon>
        <taxon>Bacillati</taxon>
        <taxon>Bacillota</taxon>
        <taxon>Clostridia</taxon>
        <taxon>Eubacteriales</taxon>
        <taxon>Oscillospiraceae</taxon>
        <taxon>Oscillibacter</taxon>
    </lineage>
</organism>
<keyword evidence="1" id="KW-0732">Signal</keyword>
<keyword evidence="4" id="KW-1185">Reference proteome</keyword>
<dbReference type="InterPro" id="IPR002931">
    <property type="entry name" value="Transglutaminase-like"/>
</dbReference>
<name>A0A7G9B1X9_9FIRM</name>
<evidence type="ECO:0000313" key="4">
    <source>
        <dbReference type="Proteomes" id="UP000515960"/>
    </source>
</evidence>
<dbReference type="RefSeq" id="WP_187332151.1">
    <property type="nucleotide sequence ID" value="NZ_CP060490.1"/>
</dbReference>
<feature type="chain" id="PRO_5029021693" evidence="1">
    <location>
        <begin position="24"/>
        <end position="334"/>
    </location>
</feature>
<dbReference type="Pfam" id="PF01841">
    <property type="entry name" value="Transglut_core"/>
    <property type="match status" value="1"/>
</dbReference>
<dbReference type="AlphaFoldDB" id="A0A7G9B1X9"/>
<dbReference type="PANTHER" id="PTHR33490">
    <property type="entry name" value="BLR5614 PROTEIN-RELATED"/>
    <property type="match status" value="1"/>
</dbReference>
<reference evidence="3 4" key="1">
    <citation type="submission" date="2020-08" db="EMBL/GenBank/DDBJ databases">
        <authorList>
            <person name="Liu C."/>
            <person name="Sun Q."/>
        </authorList>
    </citation>
    <scope>NUCLEOTIDE SEQUENCE [LARGE SCALE GENOMIC DNA]</scope>
    <source>
        <strain evidence="3 4">NSJ-62</strain>
    </source>
</reference>
<accession>A0A7G9B1X9</accession>
<dbReference type="PANTHER" id="PTHR33490:SF6">
    <property type="entry name" value="SLL1049 PROTEIN"/>
    <property type="match status" value="1"/>
</dbReference>
<evidence type="ECO:0000259" key="2">
    <source>
        <dbReference type="SMART" id="SM00460"/>
    </source>
</evidence>
<feature type="domain" description="Transglutaminase-like" evidence="2">
    <location>
        <begin position="239"/>
        <end position="300"/>
    </location>
</feature>
<evidence type="ECO:0000256" key="1">
    <source>
        <dbReference type="SAM" id="SignalP"/>
    </source>
</evidence>
<dbReference type="InterPro" id="IPR038765">
    <property type="entry name" value="Papain-like_cys_pep_sf"/>
</dbReference>